<comment type="caution">
    <text evidence="2">The sequence shown here is derived from an EMBL/GenBank/DDBJ whole genome shotgun (WGS) entry which is preliminary data.</text>
</comment>
<reference evidence="2 3" key="1">
    <citation type="submission" date="2019-05" db="EMBL/GenBank/DDBJ databases">
        <title>Another draft genome of Portunus trituberculatus and its Hox gene families provides insights of decapod evolution.</title>
        <authorList>
            <person name="Jeong J.-H."/>
            <person name="Song I."/>
            <person name="Kim S."/>
            <person name="Choi T."/>
            <person name="Kim D."/>
            <person name="Ryu S."/>
            <person name="Kim W."/>
        </authorList>
    </citation>
    <scope>NUCLEOTIDE SEQUENCE [LARGE SCALE GENOMIC DNA]</scope>
    <source>
        <tissue evidence="2">Muscle</tissue>
    </source>
</reference>
<dbReference type="Proteomes" id="UP000324222">
    <property type="component" value="Unassembled WGS sequence"/>
</dbReference>
<proteinExistence type="predicted"/>
<dbReference type="OrthoDB" id="6377149at2759"/>
<dbReference type="AlphaFoldDB" id="A0A5B7E994"/>
<keyword evidence="3" id="KW-1185">Reference proteome</keyword>
<evidence type="ECO:0000313" key="2">
    <source>
        <dbReference type="EMBL" id="MPC29816.1"/>
    </source>
</evidence>
<gene>
    <name evidence="2" type="ORF">E2C01_023067</name>
</gene>
<evidence type="ECO:0000313" key="3">
    <source>
        <dbReference type="Proteomes" id="UP000324222"/>
    </source>
</evidence>
<dbReference type="InterPro" id="IPR055469">
    <property type="entry name" value="DUF7041"/>
</dbReference>
<protein>
    <recommendedName>
        <fullName evidence="1">DUF7041 domain-containing protein</fullName>
    </recommendedName>
</protein>
<sequence length="62" mass="6861">MASSDSNTATAITFRAPPFYSQEPSLLFSLLECSFKASKITSSLTKFNHAVTQLPSSWHEHI</sequence>
<dbReference type="Pfam" id="PF23055">
    <property type="entry name" value="DUF7041"/>
    <property type="match status" value="1"/>
</dbReference>
<organism evidence="2 3">
    <name type="scientific">Portunus trituberculatus</name>
    <name type="common">Swimming crab</name>
    <name type="synonym">Neptunus trituberculatus</name>
    <dbReference type="NCBI Taxonomy" id="210409"/>
    <lineage>
        <taxon>Eukaryota</taxon>
        <taxon>Metazoa</taxon>
        <taxon>Ecdysozoa</taxon>
        <taxon>Arthropoda</taxon>
        <taxon>Crustacea</taxon>
        <taxon>Multicrustacea</taxon>
        <taxon>Malacostraca</taxon>
        <taxon>Eumalacostraca</taxon>
        <taxon>Eucarida</taxon>
        <taxon>Decapoda</taxon>
        <taxon>Pleocyemata</taxon>
        <taxon>Brachyura</taxon>
        <taxon>Eubrachyura</taxon>
        <taxon>Portunoidea</taxon>
        <taxon>Portunidae</taxon>
        <taxon>Portuninae</taxon>
        <taxon>Portunus</taxon>
    </lineage>
</organism>
<evidence type="ECO:0000259" key="1">
    <source>
        <dbReference type="Pfam" id="PF23055"/>
    </source>
</evidence>
<name>A0A5B7E994_PORTR</name>
<dbReference type="EMBL" id="VSRR010002140">
    <property type="protein sequence ID" value="MPC29816.1"/>
    <property type="molecule type" value="Genomic_DNA"/>
</dbReference>
<accession>A0A5B7E994</accession>
<feature type="domain" description="DUF7041" evidence="1">
    <location>
        <begin position="17"/>
        <end position="58"/>
    </location>
</feature>